<dbReference type="InterPro" id="IPR010987">
    <property type="entry name" value="Glutathione-S-Trfase_C-like"/>
</dbReference>
<gene>
    <name evidence="4" type="ORF">EYE42_09720</name>
</gene>
<dbReference type="AlphaFoldDB" id="A0A4Q9G1B3"/>
<accession>A0A4Q9G1B3</accession>
<evidence type="ECO:0000259" key="3">
    <source>
        <dbReference type="PROSITE" id="PS50405"/>
    </source>
</evidence>
<dbReference type="FunFam" id="3.40.30.10:FF:000331">
    <property type="entry name" value="Glutathione S-transferase"/>
    <property type="match status" value="1"/>
</dbReference>
<dbReference type="PROSITE" id="PS50404">
    <property type="entry name" value="GST_NTER"/>
    <property type="match status" value="1"/>
</dbReference>
<evidence type="ECO:0000313" key="4">
    <source>
        <dbReference type="EMBL" id="TBN39925.1"/>
    </source>
</evidence>
<evidence type="ECO:0000256" key="1">
    <source>
        <dbReference type="RuleBase" id="RU003494"/>
    </source>
</evidence>
<name>A0A4Q9G1B3_9RHOB</name>
<dbReference type="EMBL" id="SISK01000006">
    <property type="protein sequence ID" value="TBN39925.1"/>
    <property type="molecule type" value="Genomic_DNA"/>
</dbReference>
<dbReference type="Gene3D" id="1.20.1050.10">
    <property type="match status" value="1"/>
</dbReference>
<evidence type="ECO:0000259" key="2">
    <source>
        <dbReference type="PROSITE" id="PS50404"/>
    </source>
</evidence>
<dbReference type="SFLD" id="SFLDG00358">
    <property type="entry name" value="Main_(cytGST)"/>
    <property type="match status" value="1"/>
</dbReference>
<dbReference type="InterPro" id="IPR040079">
    <property type="entry name" value="Glutathione_S-Trfase"/>
</dbReference>
<comment type="caution">
    <text evidence="4">The sequence shown here is derived from an EMBL/GenBank/DDBJ whole genome shotgun (WGS) entry which is preliminary data.</text>
</comment>
<dbReference type="InterPro" id="IPR036282">
    <property type="entry name" value="Glutathione-S-Trfase_C_sf"/>
</dbReference>
<dbReference type="PANTHER" id="PTHR44051:SF8">
    <property type="entry name" value="GLUTATHIONE S-TRANSFERASE GSTA"/>
    <property type="match status" value="1"/>
</dbReference>
<dbReference type="Pfam" id="PF02798">
    <property type="entry name" value="GST_N"/>
    <property type="match status" value="1"/>
</dbReference>
<dbReference type="Gene3D" id="3.40.30.10">
    <property type="entry name" value="Glutaredoxin"/>
    <property type="match status" value="1"/>
</dbReference>
<dbReference type="SFLD" id="SFLDS00019">
    <property type="entry name" value="Glutathione_Transferase_(cytos"/>
    <property type="match status" value="1"/>
</dbReference>
<comment type="similarity">
    <text evidence="1">Belongs to the GST superfamily.</text>
</comment>
<dbReference type="CDD" id="cd03207">
    <property type="entry name" value="GST_C_8"/>
    <property type="match status" value="1"/>
</dbReference>
<dbReference type="Proteomes" id="UP000293520">
    <property type="component" value="Unassembled WGS sequence"/>
</dbReference>
<organism evidence="4 5">
    <name type="scientific">Paracoccus subflavus</name>
    <dbReference type="NCBI Taxonomy" id="2528244"/>
    <lineage>
        <taxon>Bacteria</taxon>
        <taxon>Pseudomonadati</taxon>
        <taxon>Pseudomonadota</taxon>
        <taxon>Alphaproteobacteria</taxon>
        <taxon>Rhodobacterales</taxon>
        <taxon>Paracoccaceae</taxon>
        <taxon>Paracoccus</taxon>
    </lineage>
</organism>
<keyword evidence="4" id="KW-0808">Transferase</keyword>
<sequence>MTPVLTTYDWVPEFPRGFVRDIRVRWLLEELGRPYSVETVPLRDKSAGHLDSQPFHQVPFLRDGDLTLFESGAILLYLAEGSDLIPAAQRPIVQQWLIAALNSVEPFSMAWVLARFFDKDEAGAARQEPRLHQRLAQVQAALGDQPWLTGDRFTVADLMMADILRIPAQNGFLDDLHALAAYVERATDRPAFRKALADHMAHWRAADARMAAG</sequence>
<evidence type="ECO:0000313" key="5">
    <source>
        <dbReference type="Proteomes" id="UP000293520"/>
    </source>
</evidence>
<dbReference type="PROSITE" id="PS50405">
    <property type="entry name" value="GST_CTER"/>
    <property type="match status" value="1"/>
</dbReference>
<proteinExistence type="inferred from homology"/>
<dbReference type="Pfam" id="PF00043">
    <property type="entry name" value="GST_C"/>
    <property type="match status" value="1"/>
</dbReference>
<dbReference type="InterPro" id="IPR004045">
    <property type="entry name" value="Glutathione_S-Trfase_N"/>
</dbReference>
<feature type="domain" description="GST C-terminal" evidence="3">
    <location>
        <begin position="86"/>
        <end position="213"/>
    </location>
</feature>
<feature type="domain" description="GST N-terminal" evidence="2">
    <location>
        <begin position="8"/>
        <end position="86"/>
    </location>
</feature>
<dbReference type="SUPFAM" id="SSF52833">
    <property type="entry name" value="Thioredoxin-like"/>
    <property type="match status" value="1"/>
</dbReference>
<dbReference type="PANTHER" id="PTHR44051">
    <property type="entry name" value="GLUTATHIONE S-TRANSFERASE-RELATED"/>
    <property type="match status" value="1"/>
</dbReference>
<dbReference type="OrthoDB" id="9811242at2"/>
<protein>
    <submittedName>
        <fullName evidence="4">Glutathione S-transferase family protein</fullName>
    </submittedName>
</protein>
<dbReference type="RefSeq" id="WP_130991127.1">
    <property type="nucleotide sequence ID" value="NZ_SISK01000006.1"/>
</dbReference>
<dbReference type="CDD" id="cd03046">
    <property type="entry name" value="GST_N_GTT1_like"/>
    <property type="match status" value="1"/>
</dbReference>
<dbReference type="InterPro" id="IPR004046">
    <property type="entry name" value="GST_C"/>
</dbReference>
<reference evidence="4 5" key="1">
    <citation type="submission" date="2019-02" db="EMBL/GenBank/DDBJ databases">
        <title>Paracoccus subflavus sp. nov., isolated from marine sediment of the Pacific Ocean.</title>
        <authorList>
            <person name="Zhang G."/>
        </authorList>
    </citation>
    <scope>NUCLEOTIDE SEQUENCE [LARGE SCALE GENOMIC DNA]</scope>
    <source>
        <strain evidence="4 5">GY0581</strain>
    </source>
</reference>
<dbReference type="GO" id="GO:0016740">
    <property type="term" value="F:transferase activity"/>
    <property type="evidence" value="ECO:0007669"/>
    <property type="project" value="UniProtKB-KW"/>
</dbReference>
<keyword evidence="5" id="KW-1185">Reference proteome</keyword>
<dbReference type="InterPro" id="IPR036249">
    <property type="entry name" value="Thioredoxin-like_sf"/>
</dbReference>
<dbReference type="SUPFAM" id="SSF47616">
    <property type="entry name" value="GST C-terminal domain-like"/>
    <property type="match status" value="1"/>
</dbReference>